<gene>
    <name evidence="4" type="ORF">Cvel_11800</name>
</gene>
<dbReference type="SFLD" id="SFLDF00035">
    <property type="entry name" value="phosphoglycolate_phosphatase"/>
    <property type="match status" value="1"/>
</dbReference>
<proteinExistence type="predicted"/>
<dbReference type="Pfam" id="PF00702">
    <property type="entry name" value="Hydrolase"/>
    <property type="match status" value="1"/>
</dbReference>
<feature type="chain" id="PRO_5005192462" evidence="3">
    <location>
        <begin position="22"/>
        <end position="304"/>
    </location>
</feature>
<dbReference type="SUPFAM" id="SSF56784">
    <property type="entry name" value="HAD-like"/>
    <property type="match status" value="1"/>
</dbReference>
<sequence length="304" mass="32702">MFGLFVFAVSFSLLGPVPVSGFLLPSRASPGLMDGDSYQGRSKQMGASLDSGLKPFSALSSGGGQEAGPFPILFDCDGVLADTEPDGHRVAFNEAFVKKGVETEWDVDLYGKLTEIGGGKERMTHHFNTIGWPHGLSDPEEKKAFVQELHLLKTSLFNDLISSGKVPLRPGVKELIETAFAAGCPMAVCSTSNEKAVNNLVKVLLGDDIHSRLPIFAGDVVKKKKPQPDIYLLAAEKLNLDPKRCVVVEDSKIGLEAAKEAGMKCLVTRSTYTRDEDFSGADLVVSDLEEGGVTVDVLRELSSR</sequence>
<dbReference type="PANTHER" id="PTHR42896">
    <property type="entry name" value="XYLULOSE-1,5-BISPHOSPHATE (XUBP) PHOSPHATASE"/>
    <property type="match status" value="1"/>
</dbReference>
<dbReference type="VEuPathDB" id="CryptoDB:Cvel_11800"/>
<protein>
    <submittedName>
        <fullName evidence="4">Uncharacterized protein</fullName>
    </submittedName>
</protein>
<keyword evidence="3" id="KW-0732">Signal</keyword>
<dbReference type="Gene3D" id="1.10.150.240">
    <property type="entry name" value="Putative phosphatase, domain 2"/>
    <property type="match status" value="1"/>
</dbReference>
<keyword evidence="1" id="KW-0479">Metal-binding</keyword>
<organism evidence="4">
    <name type="scientific">Chromera velia CCMP2878</name>
    <dbReference type="NCBI Taxonomy" id="1169474"/>
    <lineage>
        <taxon>Eukaryota</taxon>
        <taxon>Sar</taxon>
        <taxon>Alveolata</taxon>
        <taxon>Colpodellida</taxon>
        <taxon>Chromeraceae</taxon>
        <taxon>Chromera</taxon>
    </lineage>
</organism>
<dbReference type="InterPro" id="IPR023198">
    <property type="entry name" value="PGP-like_dom2"/>
</dbReference>
<dbReference type="EMBL" id="CDMZ01005558">
    <property type="protein sequence ID" value="CEM53217.1"/>
    <property type="molecule type" value="Genomic_DNA"/>
</dbReference>
<dbReference type="GO" id="GO:0016787">
    <property type="term" value="F:hydrolase activity"/>
    <property type="evidence" value="ECO:0007669"/>
    <property type="project" value="UniProtKB-KW"/>
</dbReference>
<evidence type="ECO:0000256" key="3">
    <source>
        <dbReference type="SAM" id="SignalP"/>
    </source>
</evidence>
<reference evidence="4" key="1">
    <citation type="submission" date="2014-11" db="EMBL/GenBank/DDBJ databases">
        <authorList>
            <person name="Otto D Thomas"/>
            <person name="Naeem Raeece"/>
        </authorList>
    </citation>
    <scope>NUCLEOTIDE SEQUENCE</scope>
</reference>
<evidence type="ECO:0000256" key="2">
    <source>
        <dbReference type="ARBA" id="ARBA00022801"/>
    </source>
</evidence>
<keyword evidence="2" id="KW-0378">Hydrolase</keyword>
<dbReference type="PhylomeDB" id="A0A0G4I887"/>
<name>A0A0G4I887_9ALVE</name>
<accession>A0A0G4I887</accession>
<dbReference type="GO" id="GO:0046872">
    <property type="term" value="F:metal ion binding"/>
    <property type="evidence" value="ECO:0007669"/>
    <property type="project" value="UniProtKB-KW"/>
</dbReference>
<dbReference type="FunFam" id="3.40.50.1000:FF:000036">
    <property type="entry name" value="HAD family hydrolase"/>
    <property type="match status" value="1"/>
</dbReference>
<dbReference type="SFLD" id="SFLDS00003">
    <property type="entry name" value="Haloacid_Dehalogenase"/>
    <property type="match status" value="1"/>
</dbReference>
<dbReference type="InterPro" id="IPR006439">
    <property type="entry name" value="HAD-SF_hydro_IA"/>
</dbReference>
<dbReference type="SFLD" id="SFLDG01135">
    <property type="entry name" value="C1.5.6:_HAD__Beta-PGM__Phospha"/>
    <property type="match status" value="1"/>
</dbReference>
<dbReference type="PANTHER" id="PTHR42896:SF2">
    <property type="entry name" value="CBBY-LIKE PROTEIN"/>
    <property type="match status" value="1"/>
</dbReference>
<dbReference type="InterPro" id="IPR036412">
    <property type="entry name" value="HAD-like_sf"/>
</dbReference>
<dbReference type="AlphaFoldDB" id="A0A0G4I887"/>
<dbReference type="CDD" id="cd07528">
    <property type="entry name" value="HAD_CbbY-like"/>
    <property type="match status" value="1"/>
</dbReference>
<dbReference type="Gene3D" id="3.40.50.1000">
    <property type="entry name" value="HAD superfamily/HAD-like"/>
    <property type="match status" value="1"/>
</dbReference>
<evidence type="ECO:0000313" key="4">
    <source>
        <dbReference type="EMBL" id="CEM53217.1"/>
    </source>
</evidence>
<evidence type="ECO:0000256" key="1">
    <source>
        <dbReference type="ARBA" id="ARBA00022723"/>
    </source>
</evidence>
<dbReference type="InterPro" id="IPR044999">
    <property type="entry name" value="CbbY-like"/>
</dbReference>
<dbReference type="SFLD" id="SFLDG01129">
    <property type="entry name" value="C1.5:_HAD__Beta-PGM__Phosphata"/>
    <property type="match status" value="1"/>
</dbReference>
<feature type="signal peptide" evidence="3">
    <location>
        <begin position="1"/>
        <end position="21"/>
    </location>
</feature>
<dbReference type="InterPro" id="IPR023214">
    <property type="entry name" value="HAD_sf"/>
</dbReference>
<dbReference type="NCBIfam" id="TIGR01509">
    <property type="entry name" value="HAD-SF-IA-v3"/>
    <property type="match status" value="1"/>
</dbReference>